<feature type="signal peptide" evidence="1">
    <location>
        <begin position="1"/>
        <end position="21"/>
    </location>
</feature>
<dbReference type="HOGENOM" id="CLU_039053_1_0_6"/>
<gene>
    <name evidence="2" type="ORF">LDG_5188</name>
</gene>
<evidence type="ECO:0000313" key="2">
    <source>
        <dbReference type="EMBL" id="EHL32597.1"/>
    </source>
</evidence>
<evidence type="ECO:0000256" key="1">
    <source>
        <dbReference type="SAM" id="SignalP"/>
    </source>
</evidence>
<organism evidence="2 3">
    <name type="scientific">Legionella drancourtii LLAP12</name>
    <dbReference type="NCBI Taxonomy" id="658187"/>
    <lineage>
        <taxon>Bacteria</taxon>
        <taxon>Pseudomonadati</taxon>
        <taxon>Pseudomonadota</taxon>
        <taxon>Gammaproteobacteria</taxon>
        <taxon>Legionellales</taxon>
        <taxon>Legionellaceae</taxon>
        <taxon>Legionella</taxon>
    </lineage>
</organism>
<reference evidence="2 3" key="1">
    <citation type="journal article" date="2011" name="BMC Genomics">
        <title>Insight into cross-talk between intra-amoebal pathogens.</title>
        <authorList>
            <person name="Gimenez G."/>
            <person name="Bertelli C."/>
            <person name="Moliner C."/>
            <person name="Robert C."/>
            <person name="Raoult D."/>
            <person name="Fournier P.E."/>
            <person name="Greub G."/>
        </authorList>
    </citation>
    <scope>NUCLEOTIDE SEQUENCE [LARGE SCALE GENOMIC DNA]</scope>
    <source>
        <strain evidence="2 3">LLAP12</strain>
    </source>
</reference>
<evidence type="ECO:0008006" key="4">
    <source>
        <dbReference type="Google" id="ProtNLM"/>
    </source>
</evidence>
<dbReference type="Proteomes" id="UP000002770">
    <property type="component" value="Unassembled WGS sequence"/>
</dbReference>
<dbReference type="OrthoDB" id="7064293at2"/>
<sequence>MKTGKWLLALLVLSVSQHALALNAEHVLWDKTPIPLELPLNEERLVHFPQAISIIDNEAADKIAVLKVQDTLYLKGKEAFQNKRLLVQLMPQGEVIILSLNVNDKAHDVKPVDILLETKEDNTKPTEEISNPLDLNAVTLTRFAIQSLYAPQRLLVIPEGIGRIPMQTRKQISLFYGASIEARPLISWHGGSFYVTAVELKNLLNKEMIVDPRQMTGNWQTATFYPTNTLAPRGKEDTTTVFLVSDRPFSTALASGREYVR</sequence>
<dbReference type="EMBL" id="JH413796">
    <property type="protein sequence ID" value="EHL32597.1"/>
    <property type="molecule type" value="Genomic_DNA"/>
</dbReference>
<dbReference type="eggNOG" id="COG1450">
    <property type="taxonomic scope" value="Bacteria"/>
</dbReference>
<dbReference type="AlphaFoldDB" id="G9EJ31"/>
<dbReference type="Pfam" id="PF11920">
    <property type="entry name" value="DUF3438"/>
    <property type="match status" value="1"/>
</dbReference>
<name>G9EJ31_9GAMM</name>
<accession>G9EJ31</accession>
<dbReference type="InterPro" id="IPR021844">
    <property type="entry name" value="Integr_conj_element_PFL4704"/>
</dbReference>
<proteinExistence type="predicted"/>
<evidence type="ECO:0000313" key="3">
    <source>
        <dbReference type="Proteomes" id="UP000002770"/>
    </source>
</evidence>
<keyword evidence="1" id="KW-0732">Signal</keyword>
<feature type="chain" id="PRO_5003521270" description="Integrating conjugative element protein" evidence="1">
    <location>
        <begin position="22"/>
        <end position="261"/>
    </location>
</feature>
<dbReference type="InParanoid" id="G9EJ31"/>
<protein>
    <recommendedName>
        <fullName evidence="4">Integrating conjugative element protein</fullName>
    </recommendedName>
</protein>
<keyword evidence="3" id="KW-1185">Reference proteome</keyword>
<dbReference type="RefSeq" id="WP_006869178.1">
    <property type="nucleotide sequence ID" value="NZ_JH413796.1"/>
</dbReference>
<dbReference type="STRING" id="658187.LDG_5188"/>
<dbReference type="NCBIfam" id="TIGR03749">
    <property type="entry name" value="conj_TIGR03749"/>
    <property type="match status" value="1"/>
</dbReference>